<keyword evidence="9" id="KW-1185">Reference proteome</keyword>
<dbReference type="SUPFAM" id="SSF47699">
    <property type="entry name" value="Bifunctional inhibitor/lipid-transfer protein/seed storage 2S albumin"/>
    <property type="match status" value="1"/>
</dbReference>
<reference evidence="7" key="1">
    <citation type="submission" date="2022-08" db="EMBL/GenBank/DDBJ databases">
        <authorList>
            <person name="Gutierrez-Valencia J."/>
        </authorList>
    </citation>
    <scope>NUCLEOTIDE SEQUENCE</scope>
</reference>
<evidence type="ECO:0000313" key="8">
    <source>
        <dbReference type="EMBL" id="CAI0557993.1"/>
    </source>
</evidence>
<accession>A0AAV0RK10</accession>
<evidence type="ECO:0000256" key="1">
    <source>
        <dbReference type="ARBA" id="ARBA00009748"/>
    </source>
</evidence>
<keyword evidence="4" id="KW-0446">Lipid-binding</keyword>
<dbReference type="PANTHER" id="PTHR33076">
    <property type="entry name" value="NON-SPECIFIC LIPID-TRANSFER PROTEIN 2-RELATED"/>
    <property type="match status" value="1"/>
</dbReference>
<dbReference type="GO" id="GO:0006869">
    <property type="term" value="P:lipid transport"/>
    <property type="evidence" value="ECO:0007669"/>
    <property type="project" value="InterPro"/>
</dbReference>
<proteinExistence type="inferred from homology"/>
<organism evidence="7 9">
    <name type="scientific">Linum tenue</name>
    <dbReference type="NCBI Taxonomy" id="586396"/>
    <lineage>
        <taxon>Eukaryota</taxon>
        <taxon>Viridiplantae</taxon>
        <taxon>Streptophyta</taxon>
        <taxon>Embryophyta</taxon>
        <taxon>Tracheophyta</taxon>
        <taxon>Spermatophyta</taxon>
        <taxon>Magnoliopsida</taxon>
        <taxon>eudicotyledons</taxon>
        <taxon>Gunneridae</taxon>
        <taxon>Pentapetalae</taxon>
        <taxon>rosids</taxon>
        <taxon>fabids</taxon>
        <taxon>Malpighiales</taxon>
        <taxon>Linaceae</taxon>
        <taxon>Linum</taxon>
    </lineage>
</organism>
<evidence type="ECO:0000256" key="2">
    <source>
        <dbReference type="ARBA" id="ARBA00022448"/>
    </source>
</evidence>
<keyword evidence="2 4" id="KW-0813">Transport</keyword>
<gene>
    <name evidence="7" type="ORF">LITE_LOCUS48562</name>
    <name evidence="8" type="ORF">LITE_LOCUS48569</name>
</gene>
<evidence type="ECO:0000256" key="4">
    <source>
        <dbReference type="RuleBase" id="RU000628"/>
    </source>
</evidence>
<evidence type="ECO:0000313" key="7">
    <source>
        <dbReference type="EMBL" id="CAI0557980.1"/>
    </source>
</evidence>
<evidence type="ECO:0000259" key="6">
    <source>
        <dbReference type="SMART" id="SM00499"/>
    </source>
</evidence>
<comment type="caution">
    <text evidence="7">The sequence shown here is derived from an EMBL/GenBank/DDBJ whole genome shotgun (WGS) entry which is preliminary data.</text>
</comment>
<feature type="chain" id="PRO_5044713848" description="Non-specific lipid-transfer protein" evidence="5">
    <location>
        <begin position="22"/>
        <end position="160"/>
    </location>
</feature>
<keyword evidence="3" id="KW-1015">Disulfide bond</keyword>
<dbReference type="InterPro" id="IPR016140">
    <property type="entry name" value="Bifunc_inhib/LTP/seed_store"/>
</dbReference>
<feature type="signal peptide" evidence="5">
    <location>
        <begin position="1"/>
        <end position="21"/>
    </location>
</feature>
<evidence type="ECO:0000256" key="3">
    <source>
        <dbReference type="ARBA" id="ARBA00023157"/>
    </source>
</evidence>
<dbReference type="AlphaFoldDB" id="A0AAV0RK10"/>
<protein>
    <recommendedName>
        <fullName evidence="4">Non-specific lipid-transfer protein</fullName>
    </recommendedName>
</protein>
<name>A0AAV0RK10_9ROSI</name>
<dbReference type="InterPro" id="IPR036312">
    <property type="entry name" value="Bifun_inhib/LTP/seed_sf"/>
</dbReference>
<keyword evidence="5" id="KW-0732">Signal</keyword>
<evidence type="ECO:0000256" key="5">
    <source>
        <dbReference type="SAM" id="SignalP"/>
    </source>
</evidence>
<dbReference type="EMBL" id="CAMGYJ010000011">
    <property type="protein sequence ID" value="CAI0557993.1"/>
    <property type="molecule type" value="Genomic_DNA"/>
</dbReference>
<dbReference type="Pfam" id="PF00234">
    <property type="entry name" value="Tryp_alpha_amyl"/>
    <property type="match status" value="1"/>
</dbReference>
<feature type="domain" description="Bifunctional inhibitor/plant lipid transfer protein/seed storage helical" evidence="6">
    <location>
        <begin position="30"/>
        <end position="114"/>
    </location>
</feature>
<dbReference type="SMART" id="SM00499">
    <property type="entry name" value="AAI"/>
    <property type="match status" value="1"/>
</dbReference>
<dbReference type="Proteomes" id="UP001154282">
    <property type="component" value="Unassembled WGS sequence"/>
</dbReference>
<dbReference type="FunFam" id="1.10.110.10:FF:000002">
    <property type="entry name" value="Non-specific lipid-transfer protein"/>
    <property type="match status" value="1"/>
</dbReference>
<dbReference type="PRINTS" id="PR00382">
    <property type="entry name" value="LIPIDTRNSFER"/>
</dbReference>
<comment type="similarity">
    <text evidence="1 4">Belongs to the plant LTP family.</text>
</comment>
<dbReference type="GO" id="GO:0008289">
    <property type="term" value="F:lipid binding"/>
    <property type="evidence" value="ECO:0007669"/>
    <property type="project" value="UniProtKB-KW"/>
</dbReference>
<dbReference type="InterPro" id="IPR000528">
    <property type="entry name" value="Plant_nsLTP"/>
</dbReference>
<dbReference type="EMBL" id="CAMGYJ010000011">
    <property type="protein sequence ID" value="CAI0557980.1"/>
    <property type="molecule type" value="Genomic_DNA"/>
</dbReference>
<sequence>MAATKIQFLVALMAVAMVASAQLAEGTVTCGQVTSSLAPCLGYLTGRGGVTPGCCNGIRSLNGAARSTPDRQQACRCLKNLAGSVRGVNMGNAAGLPGKCGVNVGFPISNSVDCSRGQVMRVELTKPIDAYVYPSCLINYSCTARRIKGNIVVCVVLRTV</sequence>
<evidence type="ECO:0000313" key="9">
    <source>
        <dbReference type="Proteomes" id="UP001154282"/>
    </source>
</evidence>
<comment type="function">
    <text evidence="4">Plant non-specific lipid-transfer proteins transfer phospholipids as well as galactolipids across membranes. May play a role in wax or cutin deposition in the cell walls of expanding epidermal cells and certain secretory tissues.</text>
</comment>
<dbReference type="CDD" id="cd01960">
    <property type="entry name" value="nsLTP1"/>
    <property type="match status" value="1"/>
</dbReference>
<dbReference type="Gene3D" id="1.10.110.10">
    <property type="entry name" value="Plant lipid-transfer and hydrophobic proteins"/>
    <property type="match status" value="1"/>
</dbReference>